<reference evidence="1 2" key="1">
    <citation type="submission" date="2017-09" db="EMBL/GenBank/DDBJ databases">
        <title>Depth-based differentiation of microbial function through sediment-hosted aquifers and enrichment of novel symbionts in the deep terrestrial subsurface.</title>
        <authorList>
            <person name="Probst A.J."/>
            <person name="Ladd B."/>
            <person name="Jarett J.K."/>
            <person name="Geller-Mcgrath D.E."/>
            <person name="Sieber C.M."/>
            <person name="Emerson J.B."/>
            <person name="Anantharaman K."/>
            <person name="Thomas B.C."/>
            <person name="Malmstrom R."/>
            <person name="Stieglmeier M."/>
            <person name="Klingl A."/>
            <person name="Woyke T."/>
            <person name="Ryan C.M."/>
            <person name="Banfield J.F."/>
        </authorList>
    </citation>
    <scope>NUCLEOTIDE SEQUENCE [LARGE SCALE GENOMIC DNA]</scope>
    <source>
        <strain evidence="1">CG11_big_fil_rev_8_21_14_0_20_36_8</strain>
    </source>
</reference>
<dbReference type="EMBL" id="PCVM01000093">
    <property type="protein sequence ID" value="PIQ73173.1"/>
    <property type="molecule type" value="Genomic_DNA"/>
</dbReference>
<dbReference type="AlphaFoldDB" id="A0A2M6ITE4"/>
<protein>
    <submittedName>
        <fullName evidence="1">Uncharacterized protein</fullName>
    </submittedName>
</protein>
<dbReference type="Proteomes" id="UP000231056">
    <property type="component" value="Unassembled WGS sequence"/>
</dbReference>
<sequence length="151" mass="17141">MSDDLNKKKIIKSFTPIDYLIPKKKSQPSYSKEGEPIEVAVEKISPQEIEIIETEPVIEDAEVGEYLKSNRKEPRIHPDLRKAGLKTIEPSTADPKYNVALPISDERVMQGLSSPVTTSLRWLAEVALFMLKQAHLNLKEIHGKVVRIIQR</sequence>
<proteinExistence type="predicted"/>
<evidence type="ECO:0000313" key="1">
    <source>
        <dbReference type="EMBL" id="PIQ73173.1"/>
    </source>
</evidence>
<name>A0A2M6ITE4_9BACT</name>
<comment type="caution">
    <text evidence="1">The sequence shown here is derived from an EMBL/GenBank/DDBJ whole genome shotgun (WGS) entry which is preliminary data.</text>
</comment>
<accession>A0A2M6ITE4</accession>
<gene>
    <name evidence="1" type="ORF">COV58_03940</name>
</gene>
<evidence type="ECO:0000313" key="2">
    <source>
        <dbReference type="Proteomes" id="UP000231056"/>
    </source>
</evidence>
<organism evidence="1 2">
    <name type="scientific">Candidatus Roizmanbacteria bacterium CG11_big_fil_rev_8_21_14_0_20_36_8</name>
    <dbReference type="NCBI Taxonomy" id="1974856"/>
    <lineage>
        <taxon>Bacteria</taxon>
        <taxon>Candidatus Roizmaniibacteriota</taxon>
    </lineage>
</organism>